<dbReference type="SUPFAM" id="SSF53474">
    <property type="entry name" value="alpha/beta-Hydrolases"/>
    <property type="match status" value="1"/>
</dbReference>
<protein>
    <submittedName>
        <fullName evidence="2">Alpha/beta fold hydrolase</fullName>
    </submittedName>
</protein>
<evidence type="ECO:0000313" key="2">
    <source>
        <dbReference type="EMBL" id="MEU6800669.1"/>
    </source>
</evidence>
<dbReference type="InterPro" id="IPR029058">
    <property type="entry name" value="AB_hydrolase_fold"/>
</dbReference>
<sequence>MDKVAENVAADASGSPAGGARAYLVGRERIVSTDGVELWAEEFGSPGDPTVLLVMGAQAQGVQWNDGLVRRLVDGGRRVVRYDHRDTGRSSTVDYAARPYTVADLASDALAVLDAFGVDRAHLVGASLGGIIAQRIAVTAPERVLTLTSLSSQPLGTDTAAVVLRAMEGTPPSPDELPPPAPELLAALASAFPGPDTGPEEYLALRLPLWRVLHGPVLPFPEEEYRAMERRVHERARDLLAGLNHTLAGAAGGDSTADLASVTAPTLVLHGTEDPMFPPPHAEATAAAIPGARLVMVEGMGHTLPPALDTRLADEILHHTA</sequence>
<evidence type="ECO:0000313" key="3">
    <source>
        <dbReference type="Proteomes" id="UP001551189"/>
    </source>
</evidence>
<dbReference type="Proteomes" id="UP001551189">
    <property type="component" value="Unassembled WGS sequence"/>
</dbReference>
<dbReference type="InterPro" id="IPR000073">
    <property type="entry name" value="AB_hydrolase_1"/>
</dbReference>
<keyword evidence="2" id="KW-0378">Hydrolase</keyword>
<dbReference type="PANTHER" id="PTHR43433:SF5">
    <property type="entry name" value="AB HYDROLASE-1 DOMAIN-CONTAINING PROTEIN"/>
    <property type="match status" value="1"/>
</dbReference>
<comment type="caution">
    <text evidence="2">The sequence shown here is derived from an EMBL/GenBank/DDBJ whole genome shotgun (WGS) entry which is preliminary data.</text>
</comment>
<dbReference type="GO" id="GO:0016787">
    <property type="term" value="F:hydrolase activity"/>
    <property type="evidence" value="ECO:0007669"/>
    <property type="project" value="UniProtKB-KW"/>
</dbReference>
<dbReference type="RefSeq" id="WP_359691661.1">
    <property type="nucleotide sequence ID" value="NZ_JBEYXT010000018.1"/>
</dbReference>
<evidence type="ECO:0000259" key="1">
    <source>
        <dbReference type="Pfam" id="PF00561"/>
    </source>
</evidence>
<reference evidence="2 3" key="1">
    <citation type="submission" date="2024-06" db="EMBL/GenBank/DDBJ databases">
        <title>The Natural Products Discovery Center: Release of the First 8490 Sequenced Strains for Exploring Actinobacteria Biosynthetic Diversity.</title>
        <authorList>
            <person name="Kalkreuter E."/>
            <person name="Kautsar S.A."/>
            <person name="Yang D."/>
            <person name="Bader C.D."/>
            <person name="Teijaro C.N."/>
            <person name="Fluegel L."/>
            <person name="Davis C.M."/>
            <person name="Simpson J.R."/>
            <person name="Lauterbach L."/>
            <person name="Steele A.D."/>
            <person name="Gui C."/>
            <person name="Meng S."/>
            <person name="Li G."/>
            <person name="Viehrig K."/>
            <person name="Ye F."/>
            <person name="Su P."/>
            <person name="Kiefer A.F."/>
            <person name="Nichols A."/>
            <person name="Cepeda A.J."/>
            <person name="Yan W."/>
            <person name="Fan B."/>
            <person name="Jiang Y."/>
            <person name="Adhikari A."/>
            <person name="Zheng C.-J."/>
            <person name="Schuster L."/>
            <person name="Cowan T.M."/>
            <person name="Smanski M.J."/>
            <person name="Chevrette M.G."/>
            <person name="De Carvalho L.P.S."/>
            <person name="Shen B."/>
        </authorList>
    </citation>
    <scope>NUCLEOTIDE SEQUENCE [LARGE SCALE GENOMIC DNA]</scope>
    <source>
        <strain evidence="2 3">NPDC046851</strain>
    </source>
</reference>
<dbReference type="Gene3D" id="3.40.50.1820">
    <property type="entry name" value="alpha/beta hydrolase"/>
    <property type="match status" value="1"/>
</dbReference>
<dbReference type="EMBL" id="JBEYXT010000018">
    <property type="protein sequence ID" value="MEU6800669.1"/>
    <property type="molecule type" value="Genomic_DNA"/>
</dbReference>
<gene>
    <name evidence="2" type="ORF">ABZ931_06575</name>
</gene>
<keyword evidence="3" id="KW-1185">Reference proteome</keyword>
<feature type="domain" description="AB hydrolase-1" evidence="1">
    <location>
        <begin position="49"/>
        <end position="303"/>
    </location>
</feature>
<dbReference type="PANTHER" id="PTHR43433">
    <property type="entry name" value="HYDROLASE, ALPHA/BETA FOLD FAMILY PROTEIN"/>
    <property type="match status" value="1"/>
</dbReference>
<accession>A0ABV3AU32</accession>
<proteinExistence type="predicted"/>
<organism evidence="2 3">
    <name type="scientific">Streptomyces neyagawaensis</name>
    <dbReference type="NCBI Taxonomy" id="42238"/>
    <lineage>
        <taxon>Bacteria</taxon>
        <taxon>Bacillati</taxon>
        <taxon>Actinomycetota</taxon>
        <taxon>Actinomycetes</taxon>
        <taxon>Kitasatosporales</taxon>
        <taxon>Streptomycetaceae</taxon>
        <taxon>Streptomyces</taxon>
    </lineage>
</organism>
<dbReference type="InterPro" id="IPR050471">
    <property type="entry name" value="AB_hydrolase"/>
</dbReference>
<name>A0ABV3AU32_9ACTN</name>
<dbReference type="Pfam" id="PF00561">
    <property type="entry name" value="Abhydrolase_1"/>
    <property type="match status" value="1"/>
</dbReference>